<dbReference type="CDD" id="cd00093">
    <property type="entry name" value="HTH_XRE"/>
    <property type="match status" value="1"/>
</dbReference>
<dbReference type="SUPFAM" id="SSF47413">
    <property type="entry name" value="lambda repressor-like DNA-binding domains"/>
    <property type="match status" value="1"/>
</dbReference>
<dbReference type="EMBL" id="JBIGIA010000032">
    <property type="protein sequence ID" value="MFG6459804.1"/>
    <property type="molecule type" value="Genomic_DNA"/>
</dbReference>
<protein>
    <submittedName>
        <fullName evidence="4">Helix-turn-helix domain-containing protein</fullName>
    </submittedName>
</protein>
<evidence type="ECO:0000256" key="1">
    <source>
        <dbReference type="ARBA" id="ARBA00023125"/>
    </source>
</evidence>
<dbReference type="Gene3D" id="1.10.260.40">
    <property type="entry name" value="lambda repressor-like DNA-binding domains"/>
    <property type="match status" value="1"/>
</dbReference>
<dbReference type="PROSITE" id="PS50943">
    <property type="entry name" value="HTH_CROC1"/>
    <property type="match status" value="1"/>
</dbReference>
<accession>A0ABW7GD71</accession>
<name>A0ABW7GD71_9BURK</name>
<evidence type="ECO:0000256" key="2">
    <source>
        <dbReference type="SAM" id="MobiDB-lite"/>
    </source>
</evidence>
<evidence type="ECO:0000313" key="4">
    <source>
        <dbReference type="EMBL" id="MFG6459804.1"/>
    </source>
</evidence>
<evidence type="ECO:0000259" key="3">
    <source>
        <dbReference type="PROSITE" id="PS50943"/>
    </source>
</evidence>
<keyword evidence="5" id="KW-1185">Reference proteome</keyword>
<evidence type="ECO:0000313" key="5">
    <source>
        <dbReference type="Proteomes" id="UP001606305"/>
    </source>
</evidence>
<dbReference type="Proteomes" id="UP001606305">
    <property type="component" value="Unassembled WGS sequence"/>
</dbReference>
<feature type="compositionally biased region" description="Polar residues" evidence="2">
    <location>
        <begin position="1"/>
        <end position="10"/>
    </location>
</feature>
<gene>
    <name evidence="4" type="ORF">ACG00X_23510</name>
</gene>
<feature type="region of interest" description="Disordered" evidence="2">
    <location>
        <begin position="1"/>
        <end position="20"/>
    </location>
</feature>
<dbReference type="InterPro" id="IPR050807">
    <property type="entry name" value="TransReg_Diox_bact_type"/>
</dbReference>
<comment type="caution">
    <text evidence="4">The sequence shown here is derived from an EMBL/GenBank/DDBJ whole genome shotgun (WGS) entry which is preliminary data.</text>
</comment>
<dbReference type="RefSeq" id="WP_394492218.1">
    <property type="nucleotide sequence ID" value="NZ_JBIGIA010000032.1"/>
</dbReference>
<feature type="domain" description="HTH cro/C1-type" evidence="3">
    <location>
        <begin position="35"/>
        <end position="88"/>
    </location>
</feature>
<dbReference type="Pfam" id="PF01381">
    <property type="entry name" value="HTH_3"/>
    <property type="match status" value="1"/>
</dbReference>
<dbReference type="PANTHER" id="PTHR46797">
    <property type="entry name" value="HTH-TYPE TRANSCRIPTIONAL REGULATOR"/>
    <property type="match status" value="1"/>
</dbReference>
<dbReference type="InterPro" id="IPR010982">
    <property type="entry name" value="Lambda_DNA-bd_dom_sf"/>
</dbReference>
<keyword evidence="1" id="KW-0238">DNA-binding</keyword>
<organism evidence="4 5">
    <name type="scientific">Pelomonas nitida</name>
    <dbReference type="NCBI Taxonomy" id="3299027"/>
    <lineage>
        <taxon>Bacteria</taxon>
        <taxon>Pseudomonadati</taxon>
        <taxon>Pseudomonadota</taxon>
        <taxon>Betaproteobacteria</taxon>
        <taxon>Burkholderiales</taxon>
        <taxon>Sphaerotilaceae</taxon>
        <taxon>Roseateles</taxon>
    </lineage>
</organism>
<dbReference type="InterPro" id="IPR001387">
    <property type="entry name" value="Cro/C1-type_HTH"/>
</dbReference>
<sequence length="107" mass="11371">MLCAVNSTEAAPTDTARKRSSFDPAVAAAVGQAARQRRESIGLAQDAFSLKAGVDRSYYGRLERGERQPTVSLLLRIAGALGMSGAELLAEAETLLAKGKRPRKKVV</sequence>
<reference evidence="4 5" key="1">
    <citation type="submission" date="2024-09" db="EMBL/GenBank/DDBJ databases">
        <title>Novel species of the genus Pelomonas and Roseateles isolated from streams.</title>
        <authorList>
            <person name="Lu H."/>
        </authorList>
    </citation>
    <scope>NUCLEOTIDE SEQUENCE [LARGE SCALE GENOMIC DNA]</scope>
    <source>
        <strain evidence="4 5">BYS96W</strain>
    </source>
</reference>
<dbReference type="PANTHER" id="PTHR46797:SF1">
    <property type="entry name" value="METHYLPHOSPHONATE SYNTHASE"/>
    <property type="match status" value="1"/>
</dbReference>
<dbReference type="SMART" id="SM00530">
    <property type="entry name" value="HTH_XRE"/>
    <property type="match status" value="1"/>
</dbReference>
<proteinExistence type="predicted"/>